<evidence type="ECO:0000313" key="8">
    <source>
        <dbReference type="Proteomes" id="UP000295198"/>
    </source>
</evidence>
<dbReference type="GO" id="GO:0030435">
    <property type="term" value="P:sporulation resulting in formation of a cellular spore"/>
    <property type="evidence" value="ECO:0007669"/>
    <property type="project" value="UniProtKB-KW"/>
</dbReference>
<gene>
    <name evidence="7" type="ORF">EKO23_03255</name>
</gene>
<keyword evidence="5" id="KW-0717">Septation</keyword>
<organism evidence="7 8">
    <name type="scientific">Nocardioides guangzhouensis</name>
    <dbReference type="NCBI Taxonomy" id="2497878"/>
    <lineage>
        <taxon>Bacteria</taxon>
        <taxon>Bacillati</taxon>
        <taxon>Actinomycetota</taxon>
        <taxon>Actinomycetes</taxon>
        <taxon>Propionibacteriales</taxon>
        <taxon>Nocardioidaceae</taxon>
        <taxon>Nocardioides</taxon>
    </lineage>
</organism>
<dbReference type="EMBL" id="SDKM01000003">
    <property type="protein sequence ID" value="RYP88360.1"/>
    <property type="molecule type" value="Genomic_DNA"/>
</dbReference>
<keyword evidence="3 7" id="KW-0132">Cell division</keyword>
<evidence type="ECO:0000256" key="2">
    <source>
        <dbReference type="ARBA" id="ARBA00009323"/>
    </source>
</evidence>
<comment type="subcellular location">
    <subcellularLocation>
        <location evidence="1">Cell septum</location>
    </subcellularLocation>
</comment>
<evidence type="ECO:0000256" key="6">
    <source>
        <dbReference type="ARBA" id="ARBA00023306"/>
    </source>
</evidence>
<dbReference type="InterPro" id="IPR006776">
    <property type="entry name" value="SsgB"/>
</dbReference>
<protein>
    <submittedName>
        <fullName evidence="7">SsgA family sporulation/cell division regulator</fullName>
    </submittedName>
</protein>
<reference evidence="7 8" key="1">
    <citation type="submission" date="2019-01" db="EMBL/GenBank/DDBJ databases">
        <title>Nocardioides guangzhouensis sp. nov., an actinobacterium isolated from soil.</title>
        <authorList>
            <person name="Fu Y."/>
            <person name="Cai Y."/>
            <person name="Lin Z."/>
            <person name="Chen P."/>
        </authorList>
    </citation>
    <scope>NUCLEOTIDE SEQUENCE [LARGE SCALE GENOMIC DNA]</scope>
    <source>
        <strain evidence="7 8">130</strain>
    </source>
</reference>
<dbReference type="GO" id="GO:0000917">
    <property type="term" value="P:division septum assembly"/>
    <property type="evidence" value="ECO:0007669"/>
    <property type="project" value="UniProtKB-KW"/>
</dbReference>
<keyword evidence="8" id="KW-1185">Reference proteome</keyword>
<evidence type="ECO:0000313" key="7">
    <source>
        <dbReference type="EMBL" id="RYP88360.1"/>
    </source>
</evidence>
<dbReference type="Gene3D" id="2.30.31.20">
    <property type="entry name" value="Sporulation-specific cell division protein SsgB"/>
    <property type="match status" value="1"/>
</dbReference>
<dbReference type="OrthoDB" id="3853096at2"/>
<keyword evidence="4" id="KW-0749">Sporulation</keyword>
<dbReference type="GO" id="GO:0030428">
    <property type="term" value="C:cell septum"/>
    <property type="evidence" value="ECO:0007669"/>
    <property type="project" value="UniProtKB-SubCell"/>
</dbReference>
<comment type="caution">
    <text evidence="7">The sequence shown here is derived from an EMBL/GenBank/DDBJ whole genome shotgun (WGS) entry which is preliminary data.</text>
</comment>
<dbReference type="Pfam" id="PF04686">
    <property type="entry name" value="SsgA"/>
    <property type="match status" value="1"/>
</dbReference>
<evidence type="ECO:0000256" key="1">
    <source>
        <dbReference type="ARBA" id="ARBA00004431"/>
    </source>
</evidence>
<keyword evidence="6" id="KW-0131">Cell cycle</keyword>
<evidence type="ECO:0000256" key="5">
    <source>
        <dbReference type="ARBA" id="ARBA00023210"/>
    </source>
</evidence>
<evidence type="ECO:0000256" key="3">
    <source>
        <dbReference type="ARBA" id="ARBA00022618"/>
    </source>
</evidence>
<proteinExistence type="inferred from homology"/>
<evidence type="ECO:0000256" key="4">
    <source>
        <dbReference type="ARBA" id="ARBA00022969"/>
    </source>
</evidence>
<name>A0A4Q4ZJ96_9ACTN</name>
<accession>A0A4Q4ZJ96</accession>
<dbReference type="AlphaFoldDB" id="A0A4Q4ZJ96"/>
<sequence>MSANRSVGSGWRHCTSARSAFGVCRDARSEGNHAPMNEDTSDATVAHALPMHAFVADSGMAPITVELQYDPADPYAVAAVFHGDDDPVRWLLGRDLLHDGTRVAVGHGDVHVWPSVGPGGSWVVVVELISPDGRVMVQAERDDVDAFLEASARLVPYGAESAYCDVDTLIADLLTSSPGDPTTRRGR</sequence>
<dbReference type="Proteomes" id="UP000295198">
    <property type="component" value="Unassembled WGS sequence"/>
</dbReference>
<dbReference type="InterPro" id="IPR038658">
    <property type="entry name" value="SsgB_sf"/>
</dbReference>
<comment type="similarity">
    <text evidence="2">Belongs to the SsgA family.</text>
</comment>